<dbReference type="CDD" id="cd14009">
    <property type="entry name" value="STKc_ATG1_ULK_like"/>
    <property type="match status" value="1"/>
</dbReference>
<dbReference type="InterPro" id="IPR045269">
    <property type="entry name" value="Atg1-like"/>
</dbReference>
<keyword evidence="7 10" id="KW-0067">ATP-binding</keyword>
<dbReference type="SMART" id="SM00220">
    <property type="entry name" value="S_TKc"/>
    <property type="match status" value="1"/>
</dbReference>
<evidence type="ECO:0000256" key="1">
    <source>
        <dbReference type="ARBA" id="ARBA00004419"/>
    </source>
</evidence>
<accession>A0A7I8K4N8</accession>
<feature type="binding site" evidence="10">
    <location>
        <position position="43"/>
    </location>
    <ligand>
        <name>ATP</name>
        <dbReference type="ChEBI" id="CHEBI:30616"/>
    </ligand>
</feature>
<evidence type="ECO:0000256" key="3">
    <source>
        <dbReference type="ARBA" id="ARBA00022527"/>
    </source>
</evidence>
<name>A0A7I8K4N8_SPIIN</name>
<dbReference type="InterPro" id="IPR056281">
    <property type="entry name" value="MIT_ATG1a/b/c"/>
</dbReference>
<evidence type="ECO:0000256" key="6">
    <source>
        <dbReference type="ARBA" id="ARBA00022777"/>
    </source>
</evidence>
<evidence type="ECO:0000256" key="8">
    <source>
        <dbReference type="ARBA" id="ARBA00022927"/>
    </source>
</evidence>
<evidence type="ECO:0000256" key="2">
    <source>
        <dbReference type="ARBA" id="ARBA00022448"/>
    </source>
</evidence>
<dbReference type="PROSITE" id="PS50011">
    <property type="entry name" value="PROTEIN_KINASE_DOM"/>
    <property type="match status" value="1"/>
</dbReference>
<dbReference type="InterPro" id="IPR000719">
    <property type="entry name" value="Prot_kinase_dom"/>
</dbReference>
<feature type="domain" description="Protein kinase" evidence="11">
    <location>
        <begin position="14"/>
        <end position="272"/>
    </location>
</feature>
<evidence type="ECO:0000256" key="5">
    <source>
        <dbReference type="ARBA" id="ARBA00022741"/>
    </source>
</evidence>
<dbReference type="GO" id="GO:0015031">
    <property type="term" value="P:protein transport"/>
    <property type="evidence" value="ECO:0007669"/>
    <property type="project" value="UniProtKB-KW"/>
</dbReference>
<dbReference type="InterPro" id="IPR017441">
    <property type="entry name" value="Protein_kinase_ATP_BS"/>
</dbReference>
<dbReference type="PANTHER" id="PTHR24348:SF22">
    <property type="entry name" value="NON-SPECIFIC SERINE_THREONINE PROTEIN KINASE"/>
    <property type="match status" value="1"/>
</dbReference>
<keyword evidence="8" id="KW-0653">Protein transport</keyword>
<comment type="subcellular location">
    <subcellularLocation>
        <location evidence="1">Cytoplasmic vesicle</location>
        <location evidence="1">Autophagosome</location>
    </subcellularLocation>
</comment>
<evidence type="ECO:0000256" key="10">
    <source>
        <dbReference type="PROSITE-ProRule" id="PRU10141"/>
    </source>
</evidence>
<keyword evidence="13" id="KW-1185">Reference proteome</keyword>
<evidence type="ECO:0000256" key="4">
    <source>
        <dbReference type="ARBA" id="ARBA00022679"/>
    </source>
</evidence>
<keyword evidence="5 10" id="KW-0547">Nucleotide-binding</keyword>
<dbReference type="Pfam" id="PF24497">
    <property type="entry name" value="MIT_ATG1"/>
    <property type="match status" value="1"/>
</dbReference>
<dbReference type="FunFam" id="1.10.510.10:FF:000548">
    <property type="entry name" value="Serine/threonine-protein kinase ATG1"/>
    <property type="match status" value="1"/>
</dbReference>
<dbReference type="FunFam" id="3.30.200.20:FF:000003">
    <property type="entry name" value="Non-specific serine/threonine protein kinase"/>
    <property type="match status" value="1"/>
</dbReference>
<evidence type="ECO:0000256" key="9">
    <source>
        <dbReference type="ARBA" id="ARBA00023006"/>
    </source>
</evidence>
<dbReference type="GO" id="GO:0005776">
    <property type="term" value="C:autophagosome"/>
    <property type="evidence" value="ECO:0007669"/>
    <property type="project" value="UniProtKB-SubCell"/>
</dbReference>
<evidence type="ECO:0000313" key="12">
    <source>
        <dbReference type="EMBL" id="CAA7391553.1"/>
    </source>
</evidence>
<dbReference type="PANTHER" id="PTHR24348">
    <property type="entry name" value="SERINE/THREONINE-PROTEIN KINASE UNC-51-RELATED"/>
    <property type="match status" value="1"/>
</dbReference>
<dbReference type="PROSITE" id="PS00108">
    <property type="entry name" value="PROTEIN_KINASE_ST"/>
    <property type="match status" value="1"/>
</dbReference>
<dbReference type="GO" id="GO:0016020">
    <property type="term" value="C:membrane"/>
    <property type="evidence" value="ECO:0007669"/>
    <property type="project" value="TreeGrafter"/>
</dbReference>
<keyword evidence="3" id="KW-0723">Serine/threonine-protein kinase</keyword>
<dbReference type="EMBL" id="LR746265">
    <property type="protein sequence ID" value="CAA7391553.1"/>
    <property type="molecule type" value="Genomic_DNA"/>
</dbReference>
<gene>
    <name evidence="12" type="ORF">SI8410_02002836</name>
</gene>
<dbReference type="GO" id="GO:0010506">
    <property type="term" value="P:regulation of autophagy"/>
    <property type="evidence" value="ECO:0007669"/>
    <property type="project" value="InterPro"/>
</dbReference>
<dbReference type="OrthoDB" id="346907at2759"/>
<dbReference type="GO" id="GO:0005829">
    <property type="term" value="C:cytosol"/>
    <property type="evidence" value="ECO:0007669"/>
    <property type="project" value="TreeGrafter"/>
</dbReference>
<sequence length="643" mass="71892">MMEGRGDIRVVGDYMLGPKIGAGSFAVVWQARHRLLGLEVAVKEIDKKQLSRKLRESLFKEIDILRNVSHPNIVRLHEAIETQEKIYLVLEYCTGGDLAAFITRHGRVSEAVARHLMQQLASGLQVLRENNLIHRDLKPQNLLLSSNDESSVLKIGDFGFARYLMPQGLADTLCGSPLYMAPEIIQNQKYDAKADLWSVGAILFQLVTGKPPFDGDTQFQLFQNILRSNELQFPPDILGELHSDCIDLCKRLLRQNPVERLTFEEFFNHKFMATERLESNPCRHHFRTANGLQHNSGNEESRKPVVGDPLSLGWDNSTLFSEKSTSILKAGDSLESIEREYVIINTNFSSMDTISTLLEASLLDNSTTRCSIYKFNKIGMGTCAQLQNRGLALGSLCVLESALGHFYNPDNSPSSELNAKRLLLSSSSRRLQLLCKYAHALSEVSREKLNEGQHAESFSVELVVLALWKDALRLCSDWLSSAIEDSFRCCSINDQQSSQNEKTMSLGECVGFRTPRSVYAWAEQGFLAAFDRAEMISNELRHMDGNSEMPDALEIIFQSALSAGKNGAVDEFMGNGDSAVVAYSRATILLSFILTEAQTLQLNPPFSLSASDQQRIFTYISTLESHLNRSRGLHLPAEETDHA</sequence>
<dbReference type="AlphaFoldDB" id="A0A7I8K4N8"/>
<evidence type="ECO:0000256" key="7">
    <source>
        <dbReference type="ARBA" id="ARBA00022840"/>
    </source>
</evidence>
<keyword evidence="6" id="KW-0418">Kinase</keyword>
<keyword evidence="4" id="KW-0808">Transferase</keyword>
<evidence type="ECO:0000313" key="13">
    <source>
        <dbReference type="Proteomes" id="UP000663760"/>
    </source>
</evidence>
<keyword evidence="2" id="KW-0813">Transport</keyword>
<dbReference type="InterPro" id="IPR011009">
    <property type="entry name" value="Kinase-like_dom_sf"/>
</dbReference>
<proteinExistence type="predicted"/>
<reference evidence="12" key="1">
    <citation type="submission" date="2020-02" db="EMBL/GenBank/DDBJ databases">
        <authorList>
            <person name="Scholz U."/>
            <person name="Mascher M."/>
            <person name="Fiebig A."/>
        </authorList>
    </citation>
    <scope>NUCLEOTIDE SEQUENCE</scope>
</reference>
<dbReference type="GO" id="GO:0000045">
    <property type="term" value="P:autophagosome assembly"/>
    <property type="evidence" value="ECO:0007669"/>
    <property type="project" value="TreeGrafter"/>
</dbReference>
<protein>
    <recommendedName>
        <fullName evidence="11">Protein kinase domain-containing protein</fullName>
    </recommendedName>
</protein>
<dbReference type="GO" id="GO:0004674">
    <property type="term" value="F:protein serine/threonine kinase activity"/>
    <property type="evidence" value="ECO:0007669"/>
    <property type="project" value="UniProtKB-KW"/>
</dbReference>
<dbReference type="GO" id="GO:0005524">
    <property type="term" value="F:ATP binding"/>
    <property type="evidence" value="ECO:0007669"/>
    <property type="project" value="UniProtKB-UniRule"/>
</dbReference>
<dbReference type="InterPro" id="IPR008271">
    <property type="entry name" value="Ser/Thr_kinase_AS"/>
</dbReference>
<dbReference type="Pfam" id="PF00069">
    <property type="entry name" value="Pkinase"/>
    <property type="match status" value="1"/>
</dbReference>
<organism evidence="12 13">
    <name type="scientific">Spirodela intermedia</name>
    <name type="common">Intermediate duckweed</name>
    <dbReference type="NCBI Taxonomy" id="51605"/>
    <lineage>
        <taxon>Eukaryota</taxon>
        <taxon>Viridiplantae</taxon>
        <taxon>Streptophyta</taxon>
        <taxon>Embryophyta</taxon>
        <taxon>Tracheophyta</taxon>
        <taxon>Spermatophyta</taxon>
        <taxon>Magnoliopsida</taxon>
        <taxon>Liliopsida</taxon>
        <taxon>Araceae</taxon>
        <taxon>Lemnoideae</taxon>
        <taxon>Spirodela</taxon>
    </lineage>
</organism>
<dbReference type="PROSITE" id="PS00107">
    <property type="entry name" value="PROTEIN_KINASE_ATP"/>
    <property type="match status" value="1"/>
</dbReference>
<evidence type="ECO:0000259" key="11">
    <source>
        <dbReference type="PROSITE" id="PS50011"/>
    </source>
</evidence>
<dbReference type="GO" id="GO:0000407">
    <property type="term" value="C:phagophore assembly site"/>
    <property type="evidence" value="ECO:0007669"/>
    <property type="project" value="TreeGrafter"/>
</dbReference>
<dbReference type="SUPFAM" id="SSF56112">
    <property type="entry name" value="Protein kinase-like (PK-like)"/>
    <property type="match status" value="1"/>
</dbReference>
<keyword evidence="9" id="KW-0072">Autophagy</keyword>
<dbReference type="Gene3D" id="1.10.510.10">
    <property type="entry name" value="Transferase(Phosphotransferase) domain 1"/>
    <property type="match status" value="1"/>
</dbReference>
<dbReference type="Proteomes" id="UP000663760">
    <property type="component" value="Chromosome 2"/>
</dbReference>